<evidence type="ECO:0000313" key="1">
    <source>
        <dbReference type="EMBL" id="MUG47191.1"/>
    </source>
</evidence>
<dbReference type="Proteomes" id="UP000447876">
    <property type="component" value="Unassembled WGS sequence"/>
</dbReference>
<gene>
    <name evidence="1" type="ORF">GNP95_19680</name>
</gene>
<name>A0A7X2Z406_9BACL</name>
<dbReference type="RefSeq" id="WP_155612567.1">
    <property type="nucleotide sequence ID" value="NZ_WNZW01000010.1"/>
</dbReference>
<reference evidence="1 2" key="1">
    <citation type="submission" date="2019-11" db="EMBL/GenBank/DDBJ databases">
        <title>Draft genome sequences of five Paenibacillus species of dairy origin.</title>
        <authorList>
            <person name="Olajide A.M."/>
            <person name="Chen S."/>
            <person name="Lapointe G."/>
        </authorList>
    </citation>
    <scope>NUCLEOTIDE SEQUENCE [LARGE SCALE GENOMIC DNA]</scope>
    <source>
        <strain evidence="1 2">12CR55</strain>
    </source>
</reference>
<protein>
    <submittedName>
        <fullName evidence="1">Uncharacterized protein</fullName>
    </submittedName>
</protein>
<accession>A0A7X2Z406</accession>
<dbReference type="AlphaFoldDB" id="A0A7X2Z406"/>
<organism evidence="1 2">
    <name type="scientific">Paenibacillus woosongensis</name>
    <dbReference type="NCBI Taxonomy" id="307580"/>
    <lineage>
        <taxon>Bacteria</taxon>
        <taxon>Bacillati</taxon>
        <taxon>Bacillota</taxon>
        <taxon>Bacilli</taxon>
        <taxon>Bacillales</taxon>
        <taxon>Paenibacillaceae</taxon>
        <taxon>Paenibacillus</taxon>
    </lineage>
</organism>
<evidence type="ECO:0000313" key="2">
    <source>
        <dbReference type="Proteomes" id="UP000447876"/>
    </source>
</evidence>
<proteinExistence type="predicted"/>
<dbReference type="EMBL" id="WNZW01000010">
    <property type="protein sequence ID" value="MUG47191.1"/>
    <property type="molecule type" value="Genomic_DNA"/>
</dbReference>
<sequence>MEEYAKVLRWSTDVGVYGLRTTIQLPKSATFEKNVGFINFYLGVFGANVHYECGLSTKPAEAANDNWHWFWNTGFANDGGPWMIKGGSVVPIELSLNCDGQLEFKVAGEVVKTFLAEDEPFGALTTARLVVATCDQKFEIVPDPLPEWTTRHDAVVCDCFSYKDSSGAWTTLSAANSSPPEATIFWPTGYDHTGTPADYTTAISAGKIIATL</sequence>
<comment type="caution">
    <text evidence="1">The sequence shown here is derived from an EMBL/GenBank/DDBJ whole genome shotgun (WGS) entry which is preliminary data.</text>
</comment>
<dbReference type="OrthoDB" id="2573787at2"/>